<geneLocation type="plasmid" evidence="7">
    <name>pkpc_cav1947-56</name>
</geneLocation>
<evidence type="ECO:0000259" key="3">
    <source>
        <dbReference type="Pfam" id="PF01051"/>
    </source>
</evidence>
<dbReference type="InterPro" id="IPR036390">
    <property type="entry name" value="WH_DNA-bd_sf"/>
</dbReference>
<dbReference type="Gene3D" id="1.10.10.10">
    <property type="entry name" value="Winged helix-like DNA-binding domain superfamily/Winged helix DNA-binding domain"/>
    <property type="match status" value="2"/>
</dbReference>
<dbReference type="Pfam" id="PF01051">
    <property type="entry name" value="Rep3_N"/>
    <property type="match status" value="1"/>
</dbReference>
<name>A0AAI8NIQ4_9ENTR</name>
<evidence type="ECO:0000313" key="5">
    <source>
        <dbReference type="EMBL" id="AWL60369.1"/>
    </source>
</evidence>
<evidence type="ECO:0000313" key="7">
    <source>
        <dbReference type="Proteomes" id="UP000245760"/>
    </source>
</evidence>
<geneLocation type="plasmid" evidence="6">
    <name>pkpc_cav2018-63</name>
</geneLocation>
<evidence type="ECO:0000256" key="1">
    <source>
        <dbReference type="ARBA" id="ARBA00038283"/>
    </source>
</evidence>
<dbReference type="Proteomes" id="UP000245760">
    <property type="component" value="Plasmid pKPC_CAV1947-56"/>
</dbReference>
<dbReference type="Proteomes" id="UP000245649">
    <property type="component" value="Plasmid pKPC_CAV2018-63"/>
</dbReference>
<dbReference type="EMBL" id="CP029439">
    <property type="protein sequence ID" value="AWL54375.1"/>
    <property type="molecule type" value="Genomic_DNA"/>
</dbReference>
<geneLocation type="plasmid" evidence="5">
    <name>pKPC_CAV2018-63</name>
</geneLocation>
<feature type="domain" description="Initiator Rep protein WH1" evidence="3">
    <location>
        <begin position="15"/>
        <end position="178"/>
    </location>
</feature>
<dbReference type="GO" id="GO:0006270">
    <property type="term" value="P:DNA replication initiation"/>
    <property type="evidence" value="ECO:0007669"/>
    <property type="project" value="InterPro"/>
</dbReference>
<sequence>MKIKTAMNITKKTKIRHRNELNQTLAQLPLSAKRVMYMALAPIDSKKPLDRGQTFRVRADDLAAIANITPSVAYQQLKDGAKILGGSSLSLTGDDVVALAKDLELPYNQKHKPNEMDLYITDYCVYFKNEGYLELRFTRAIEPYISSLIGKKNKFTTQLLTSSLRLSGQYSSALYQLIRKNYSNFKKKNSFVISVDALKEELIAYTFNENGDIEYKYPEFPIFKRDVLNKSILEIKKKTEVSFIGISVSEKIGRKVSKLQFEFIVEEDEFSGDEGGSSMELSEEDATFLEEFDKKVPPKKK</sequence>
<dbReference type="RefSeq" id="WP_015256835.1">
    <property type="nucleotide sequence ID" value="NZ_CP029429.1"/>
</dbReference>
<evidence type="ECO:0000313" key="4">
    <source>
        <dbReference type="EMBL" id="AWL54375.1"/>
    </source>
</evidence>
<keyword evidence="7" id="KW-1185">Reference proteome</keyword>
<feature type="compositionally biased region" description="Basic and acidic residues" evidence="2">
    <location>
        <begin position="291"/>
        <end position="301"/>
    </location>
</feature>
<reference evidence="6 7" key="1">
    <citation type="submission" date="2018-05" db="EMBL/GenBank/DDBJ databases">
        <title>Klebsiella quasipneumonaiae provides a window into carbapenemase gene transfer, plasmid rearrangements and nosocomial acquisition from the hospital environment.</title>
        <authorList>
            <person name="Mathers A.J."/>
            <person name="Vegesana K."/>
            <person name="Stoesser N."/>
            <person name="Crook D."/>
            <person name="Vaughan A."/>
            <person name="Barry K."/>
            <person name="Parikh H."/>
            <person name="Sebra R."/>
            <person name="Kotay S."/>
            <person name="Walker A.S."/>
            <person name="Sheppard A.E."/>
        </authorList>
    </citation>
    <scope>NUCLEOTIDE SEQUENCE [LARGE SCALE GENOMIC DNA]</scope>
    <source>
        <strain evidence="4 7">CAV1947</strain>
        <strain evidence="5 6">CAV2018</strain>
        <plasmid evidence="4">pKPC_CAV1947-56</plasmid>
        <plasmid evidence="7">pkpc_cav1947-56</plasmid>
        <plasmid evidence="6">pkpc_cav2018-63</plasmid>
        <plasmid evidence="5">pKPC_CAV2018-63</plasmid>
    </source>
</reference>
<proteinExistence type="inferred from homology"/>
<feature type="region of interest" description="Disordered" evidence="2">
    <location>
        <begin position="269"/>
        <end position="301"/>
    </location>
</feature>
<dbReference type="InterPro" id="IPR000525">
    <property type="entry name" value="Initiator_Rep_WH1"/>
</dbReference>
<dbReference type="GO" id="GO:0003887">
    <property type="term" value="F:DNA-directed DNA polymerase activity"/>
    <property type="evidence" value="ECO:0007669"/>
    <property type="project" value="InterPro"/>
</dbReference>
<dbReference type="Pfam" id="PF21205">
    <property type="entry name" value="Rep3_C"/>
    <property type="match status" value="1"/>
</dbReference>
<organism evidence="5 6">
    <name type="scientific">Klebsiella quasipneumoniae</name>
    <dbReference type="NCBI Taxonomy" id="1463165"/>
    <lineage>
        <taxon>Bacteria</taxon>
        <taxon>Pseudomonadati</taxon>
        <taxon>Pseudomonadota</taxon>
        <taxon>Gammaproteobacteria</taxon>
        <taxon>Enterobacterales</taxon>
        <taxon>Enterobacteriaceae</taxon>
        <taxon>Klebsiella/Raoultella group</taxon>
        <taxon>Klebsiella</taxon>
        <taxon>Klebsiella pneumoniae complex</taxon>
    </lineage>
</organism>
<dbReference type="InterPro" id="IPR036388">
    <property type="entry name" value="WH-like_DNA-bd_sf"/>
</dbReference>
<dbReference type="EMBL" id="CP029429">
    <property type="protein sequence ID" value="AWL60369.1"/>
    <property type="molecule type" value="Genomic_DNA"/>
</dbReference>
<keyword evidence="5" id="KW-0614">Plasmid</keyword>
<geneLocation type="plasmid" evidence="4">
    <name>pKPC_CAV1947-56</name>
</geneLocation>
<evidence type="ECO:0000313" key="6">
    <source>
        <dbReference type="Proteomes" id="UP000245649"/>
    </source>
</evidence>
<dbReference type="AlphaFoldDB" id="A0AAI8NIQ4"/>
<evidence type="ECO:0000256" key="2">
    <source>
        <dbReference type="SAM" id="MobiDB-lite"/>
    </source>
</evidence>
<feature type="compositionally biased region" description="Acidic residues" evidence="2">
    <location>
        <begin position="281"/>
        <end position="290"/>
    </location>
</feature>
<comment type="similarity">
    <text evidence="1">Belongs to the initiator RepB protein family.</text>
</comment>
<gene>
    <name evidence="5" type="ORF">DKC00_00650</name>
    <name evidence="4" type="ORF">DKC11_00150</name>
</gene>
<accession>A0AAI8NIQ4</accession>
<dbReference type="SUPFAM" id="SSF46785">
    <property type="entry name" value="Winged helix' DNA-binding domain"/>
    <property type="match status" value="2"/>
</dbReference>
<protein>
    <submittedName>
        <fullName evidence="5">RepB family plasmid replication initiator protein</fullName>
    </submittedName>
</protein>